<dbReference type="Pfam" id="PF01435">
    <property type="entry name" value="Peptidase_M48"/>
    <property type="match status" value="1"/>
</dbReference>
<dbReference type="AlphaFoldDB" id="A0A3E0UFK3"/>
<protein>
    <submittedName>
        <fullName evidence="9">M56 family peptidase</fullName>
    </submittedName>
</protein>
<keyword evidence="5 6" id="KW-0482">Metalloprotease</keyword>
<comment type="similarity">
    <text evidence="6">Belongs to the peptidase M48 family.</text>
</comment>
<dbReference type="CDD" id="cd07326">
    <property type="entry name" value="M56_BlaR1_MecR1_like"/>
    <property type="match status" value="1"/>
</dbReference>
<feature type="transmembrane region" description="Helical" evidence="7">
    <location>
        <begin position="43"/>
        <end position="64"/>
    </location>
</feature>
<proteinExistence type="inferred from homology"/>
<dbReference type="PANTHER" id="PTHR34978:SF3">
    <property type="entry name" value="SLR0241 PROTEIN"/>
    <property type="match status" value="1"/>
</dbReference>
<evidence type="ECO:0000256" key="7">
    <source>
        <dbReference type="SAM" id="Phobius"/>
    </source>
</evidence>
<dbReference type="EMBL" id="QUOV01000001">
    <property type="protein sequence ID" value="REL35646.1"/>
    <property type="molecule type" value="Genomic_DNA"/>
</dbReference>
<dbReference type="PANTHER" id="PTHR34978">
    <property type="entry name" value="POSSIBLE SENSOR-TRANSDUCER PROTEIN BLAR"/>
    <property type="match status" value="1"/>
</dbReference>
<organism evidence="9 10">
    <name type="scientific">Thalassotalea euphylliae</name>
    <dbReference type="NCBI Taxonomy" id="1655234"/>
    <lineage>
        <taxon>Bacteria</taxon>
        <taxon>Pseudomonadati</taxon>
        <taxon>Pseudomonadota</taxon>
        <taxon>Gammaproteobacteria</taxon>
        <taxon>Alteromonadales</taxon>
        <taxon>Colwelliaceae</taxon>
        <taxon>Thalassotalea</taxon>
    </lineage>
</organism>
<evidence type="ECO:0000256" key="1">
    <source>
        <dbReference type="ARBA" id="ARBA00022670"/>
    </source>
</evidence>
<evidence type="ECO:0000256" key="4">
    <source>
        <dbReference type="ARBA" id="ARBA00022833"/>
    </source>
</evidence>
<name>A0A3E0UFK3_9GAMM</name>
<reference evidence="9 10" key="1">
    <citation type="submission" date="2018-08" db="EMBL/GenBank/DDBJ databases">
        <title>Thalassotalea euphylliae genome.</title>
        <authorList>
            <person name="Summers S."/>
            <person name="Rice S.A."/>
            <person name="Freckelton M.L."/>
            <person name="Nedved B.T."/>
            <person name="Hadfield M.G."/>
        </authorList>
    </citation>
    <scope>NUCLEOTIDE SEQUENCE [LARGE SCALE GENOMIC DNA]</scope>
    <source>
        <strain evidence="9 10">H2</strain>
    </source>
</reference>
<comment type="caution">
    <text evidence="9">The sequence shown here is derived from an EMBL/GenBank/DDBJ whole genome shotgun (WGS) entry which is preliminary data.</text>
</comment>
<dbReference type="GO" id="GO:0006508">
    <property type="term" value="P:proteolysis"/>
    <property type="evidence" value="ECO:0007669"/>
    <property type="project" value="UniProtKB-KW"/>
</dbReference>
<dbReference type="GO" id="GO:0004222">
    <property type="term" value="F:metalloendopeptidase activity"/>
    <property type="evidence" value="ECO:0007669"/>
    <property type="project" value="InterPro"/>
</dbReference>
<dbReference type="Gene3D" id="3.30.2010.10">
    <property type="entry name" value="Metalloproteases ('zincins'), catalytic domain"/>
    <property type="match status" value="1"/>
</dbReference>
<keyword evidence="7" id="KW-0472">Membrane</keyword>
<dbReference type="Proteomes" id="UP000256999">
    <property type="component" value="Unassembled WGS sequence"/>
</dbReference>
<keyword evidence="2" id="KW-0479">Metal-binding</keyword>
<dbReference type="OrthoDB" id="7057814at2"/>
<keyword evidence="7" id="KW-1133">Transmembrane helix</keyword>
<keyword evidence="7" id="KW-0812">Transmembrane</keyword>
<feature type="transmembrane region" description="Helical" evidence="7">
    <location>
        <begin position="6"/>
        <end position="31"/>
    </location>
</feature>
<feature type="transmembrane region" description="Helical" evidence="7">
    <location>
        <begin position="285"/>
        <end position="308"/>
    </location>
</feature>
<sequence length="314" mass="35303">MEVLLNVLAIFSITFVVANIFLSALFSLVSQQVLNIQLDSRKLLLWSIVLLPWLVSVASSGYLFTSYHTNDSLTGYGFPHWHHMADFQWHSWHGVSVIALVSYIVFVLARSIKDLWLHKKEVSALLNFANEKEAGVYQLETDNASAFTTGFFTKKCFVSTGLINQTSAEEYDVVIKHEKAHRLANDPFKKWLFSLLSTFFIKPIGQRLKLHMTLAMEQAADSAVIESGTPKLFVASTLVKIAKFNAQSSLLKSNDLVVNFGADVLEQRIYFLLDKLKLAPVHKGITVILLTLLVVISTTSIDGIHHFMETLFSH</sequence>
<evidence type="ECO:0000259" key="8">
    <source>
        <dbReference type="Pfam" id="PF01435"/>
    </source>
</evidence>
<evidence type="ECO:0000256" key="5">
    <source>
        <dbReference type="ARBA" id="ARBA00023049"/>
    </source>
</evidence>
<dbReference type="InterPro" id="IPR001915">
    <property type="entry name" value="Peptidase_M48"/>
</dbReference>
<keyword evidence="4 6" id="KW-0862">Zinc</keyword>
<gene>
    <name evidence="9" type="ORF">DXX92_09935</name>
</gene>
<evidence type="ECO:0000256" key="2">
    <source>
        <dbReference type="ARBA" id="ARBA00022723"/>
    </source>
</evidence>
<evidence type="ECO:0000256" key="6">
    <source>
        <dbReference type="RuleBase" id="RU003983"/>
    </source>
</evidence>
<dbReference type="RefSeq" id="WP_116000318.1">
    <property type="nucleotide sequence ID" value="NZ_QUOV01000001.1"/>
</dbReference>
<evidence type="ECO:0000313" key="10">
    <source>
        <dbReference type="Proteomes" id="UP000256999"/>
    </source>
</evidence>
<evidence type="ECO:0000256" key="3">
    <source>
        <dbReference type="ARBA" id="ARBA00022801"/>
    </source>
</evidence>
<evidence type="ECO:0000313" key="9">
    <source>
        <dbReference type="EMBL" id="REL35646.1"/>
    </source>
</evidence>
<keyword evidence="3 6" id="KW-0378">Hydrolase</keyword>
<comment type="cofactor">
    <cofactor evidence="6">
        <name>Zn(2+)</name>
        <dbReference type="ChEBI" id="CHEBI:29105"/>
    </cofactor>
    <text evidence="6">Binds 1 zinc ion per subunit.</text>
</comment>
<dbReference type="GO" id="GO:0046872">
    <property type="term" value="F:metal ion binding"/>
    <property type="evidence" value="ECO:0007669"/>
    <property type="project" value="UniProtKB-KW"/>
</dbReference>
<dbReference type="InterPro" id="IPR052173">
    <property type="entry name" value="Beta-lactam_resp_regulator"/>
</dbReference>
<accession>A0A3E0UFK3</accession>
<feature type="domain" description="Peptidase M48" evidence="8">
    <location>
        <begin position="121"/>
        <end position="202"/>
    </location>
</feature>
<keyword evidence="1 6" id="KW-0645">Protease</keyword>
<feature type="transmembrane region" description="Helical" evidence="7">
    <location>
        <begin position="89"/>
        <end position="109"/>
    </location>
</feature>